<accession>A0A160T4Y4</accession>
<dbReference type="KEGG" id="pbf:CFX0092_A3066"/>
<evidence type="ECO:0000313" key="3">
    <source>
        <dbReference type="Proteomes" id="UP000215027"/>
    </source>
</evidence>
<protein>
    <submittedName>
        <fullName evidence="2">Hexosyltransferase</fullName>
    </submittedName>
</protein>
<proteinExistence type="predicted"/>
<dbReference type="OrthoDB" id="506201at2"/>
<dbReference type="AlphaFoldDB" id="A0A160T4Y4"/>
<dbReference type="Gene3D" id="3.40.50.2000">
    <property type="entry name" value="Glycogen Phosphorylase B"/>
    <property type="match status" value="1"/>
</dbReference>
<gene>
    <name evidence="2" type="ORF">CFX0092_A3066</name>
</gene>
<feature type="domain" description="Glycosyl transferase family 1" evidence="1">
    <location>
        <begin position="215"/>
        <end position="368"/>
    </location>
</feature>
<organism evidence="2 3">
    <name type="scientific">Candidatus Promineifilum breve</name>
    <dbReference type="NCBI Taxonomy" id="1806508"/>
    <lineage>
        <taxon>Bacteria</taxon>
        <taxon>Bacillati</taxon>
        <taxon>Chloroflexota</taxon>
        <taxon>Ardenticatenia</taxon>
        <taxon>Candidatus Promineifilales</taxon>
        <taxon>Candidatus Promineifilaceae</taxon>
        <taxon>Candidatus Promineifilum</taxon>
    </lineage>
</organism>
<dbReference type="RefSeq" id="WP_095044214.1">
    <property type="nucleotide sequence ID" value="NZ_LN890655.1"/>
</dbReference>
<evidence type="ECO:0000259" key="1">
    <source>
        <dbReference type="Pfam" id="PF00534"/>
    </source>
</evidence>
<keyword evidence="3" id="KW-1185">Reference proteome</keyword>
<dbReference type="SUPFAM" id="SSF53756">
    <property type="entry name" value="UDP-Glycosyltransferase/glycogen phosphorylase"/>
    <property type="match status" value="1"/>
</dbReference>
<reference evidence="2" key="1">
    <citation type="submission" date="2016-01" db="EMBL/GenBank/DDBJ databases">
        <authorList>
            <person name="Mcilroy J.S."/>
            <person name="Karst M S."/>
            <person name="Albertsen M."/>
        </authorList>
    </citation>
    <scope>NUCLEOTIDE SEQUENCE</scope>
    <source>
        <strain evidence="2">Cfx-K</strain>
    </source>
</reference>
<evidence type="ECO:0000313" key="2">
    <source>
        <dbReference type="EMBL" id="CUS04944.2"/>
    </source>
</evidence>
<dbReference type="EMBL" id="LN890655">
    <property type="protein sequence ID" value="CUS04944.2"/>
    <property type="molecule type" value="Genomic_DNA"/>
</dbReference>
<name>A0A160T4Y4_9CHLR</name>
<sequence length="399" mass="45425">MLKGKRVALVVQRYGEEVNGGAEMLARWLAERLANMVETRVITTCAVDYLTWDNVYPPGESELNGVRVLRFAVDAPRHPDFARRTVALFEEKRTLFDELQWMKDQGPYSTDLLDYIHDARDLFDLFIFVTYLYPPTFFGLPLVADKAILVPNAHDEPYLRLPIMRPLFHMPQLIVYNTETEQALVNEVMHNRYVPQIVTGVGINVPDNVSAARFRQKFGIDGSFVVYVGRVDSAKNVPELLDHFARFRDETDHDTRLVLIGKSSLEMPVRPDIIPLGFVSEEDKFDAIRAADVLVMPSLYESLSLVAMEAWLMGVPTLVNGQCEVLKSQTRRSNGGLYYYSYDEFAAALQRLLDDAPLRAQLGRQGRAFVAANYSWEVVMAKYRAILETLMPRPREGHG</sequence>
<dbReference type="PANTHER" id="PTHR12526:SF638">
    <property type="entry name" value="SPORE COAT PROTEIN SA"/>
    <property type="match status" value="1"/>
</dbReference>
<dbReference type="PANTHER" id="PTHR12526">
    <property type="entry name" value="GLYCOSYLTRANSFERASE"/>
    <property type="match status" value="1"/>
</dbReference>
<dbReference type="Pfam" id="PF00534">
    <property type="entry name" value="Glycos_transf_1"/>
    <property type="match status" value="1"/>
</dbReference>
<dbReference type="InterPro" id="IPR001296">
    <property type="entry name" value="Glyco_trans_1"/>
</dbReference>
<dbReference type="GO" id="GO:0016757">
    <property type="term" value="F:glycosyltransferase activity"/>
    <property type="evidence" value="ECO:0007669"/>
    <property type="project" value="InterPro"/>
</dbReference>
<dbReference type="Proteomes" id="UP000215027">
    <property type="component" value="Chromosome I"/>
</dbReference>
<dbReference type="CDD" id="cd03801">
    <property type="entry name" value="GT4_PimA-like"/>
    <property type="match status" value="1"/>
</dbReference>